<dbReference type="AlphaFoldDB" id="A0A165QX88"/>
<dbReference type="Proteomes" id="UP000076761">
    <property type="component" value="Unassembled WGS sequence"/>
</dbReference>
<name>A0A165QX88_9AGAM</name>
<accession>A0A165QX88</accession>
<proteinExistence type="predicted"/>
<protein>
    <recommendedName>
        <fullName evidence="3">F-box domain-containing protein</fullName>
    </recommendedName>
</protein>
<organism evidence="1 2">
    <name type="scientific">Neolentinus lepideus HHB14362 ss-1</name>
    <dbReference type="NCBI Taxonomy" id="1314782"/>
    <lineage>
        <taxon>Eukaryota</taxon>
        <taxon>Fungi</taxon>
        <taxon>Dikarya</taxon>
        <taxon>Basidiomycota</taxon>
        <taxon>Agaricomycotina</taxon>
        <taxon>Agaricomycetes</taxon>
        <taxon>Gloeophyllales</taxon>
        <taxon>Gloeophyllaceae</taxon>
        <taxon>Neolentinus</taxon>
    </lineage>
</organism>
<dbReference type="EMBL" id="KV425589">
    <property type="protein sequence ID" value="KZT22999.1"/>
    <property type="molecule type" value="Genomic_DNA"/>
</dbReference>
<sequence>MHSIKQRRPDVYKASQRRKLSAMAPRLDTLPHSILEECAFRVALSSEWGSLGDLPNLLLTSRRLYATLTYPLCVSLYARLFCALFPVNHFIAPSPSITDVVLAQELVDRLRIIRRVRRCQLDDNYIRIDLWRLYFMLLESDGAIAERLQEIGLPRFLVAFYRSQLYRSATQNHDLPLANDISAIAVWLSWYTMSEEPLHTESVETREEVLTRIRPFTMNCPQMNSSLRTLSAISDAGVTLSGHHAQDLCDVTHFSQRLTLSCPNLSSAAILLTFARKDALVVHTPQHLNIGVSYQGRGPTIQDCYQFQAQSKATSSPSLAFRTQTLSIHGFSGQTVCPDDLRRLFSHRLRNTLYEGSLYALGRMSGSWSGKLLVSPVIPRSSGATAAGLPDFLCQRPFQCNLREYIRYHANLEQSQSQDVWRINDDDIVSWCQDMQRFDVLHRTGSLELHERASGRIERYELVPPAPVGGIDTFQSSQPADVLIAGETDLEHDRAWGAFVFFGRVRLRDGWVILKRQPKRIDDPAQPEFGTWLFEGYVRAGSIFVGRWRPDPTLHPSGGCEGIFRLNKIAQDRLRIQGGIRAVL</sequence>
<dbReference type="OrthoDB" id="3007819at2759"/>
<reference evidence="1 2" key="1">
    <citation type="journal article" date="2016" name="Mol. Biol. Evol.">
        <title>Comparative Genomics of Early-Diverging Mushroom-Forming Fungi Provides Insights into the Origins of Lignocellulose Decay Capabilities.</title>
        <authorList>
            <person name="Nagy L.G."/>
            <person name="Riley R."/>
            <person name="Tritt A."/>
            <person name="Adam C."/>
            <person name="Daum C."/>
            <person name="Floudas D."/>
            <person name="Sun H."/>
            <person name="Yadav J.S."/>
            <person name="Pangilinan J."/>
            <person name="Larsson K.H."/>
            <person name="Matsuura K."/>
            <person name="Barry K."/>
            <person name="Labutti K."/>
            <person name="Kuo R."/>
            <person name="Ohm R.A."/>
            <person name="Bhattacharya S.S."/>
            <person name="Shirouzu T."/>
            <person name="Yoshinaga Y."/>
            <person name="Martin F.M."/>
            <person name="Grigoriev I.V."/>
            <person name="Hibbett D.S."/>
        </authorList>
    </citation>
    <scope>NUCLEOTIDE SEQUENCE [LARGE SCALE GENOMIC DNA]</scope>
    <source>
        <strain evidence="1 2">HHB14362 ss-1</strain>
    </source>
</reference>
<gene>
    <name evidence="1" type="ORF">NEOLEDRAFT_575214</name>
</gene>
<keyword evidence="2" id="KW-1185">Reference proteome</keyword>
<evidence type="ECO:0000313" key="2">
    <source>
        <dbReference type="Proteomes" id="UP000076761"/>
    </source>
</evidence>
<dbReference type="InParanoid" id="A0A165QX88"/>
<evidence type="ECO:0008006" key="3">
    <source>
        <dbReference type="Google" id="ProtNLM"/>
    </source>
</evidence>
<evidence type="ECO:0000313" key="1">
    <source>
        <dbReference type="EMBL" id="KZT22999.1"/>
    </source>
</evidence>